<keyword evidence="10" id="KW-1185">Reference proteome</keyword>
<name>A0A3Q8X982_9BACL</name>
<gene>
    <name evidence="9" type="ORF">EJC50_27755</name>
</gene>
<dbReference type="InterPro" id="IPR002491">
    <property type="entry name" value="ABC_transptr_periplasmic_BD"/>
</dbReference>
<feature type="domain" description="Fe/B12 periplasmic-binding" evidence="8">
    <location>
        <begin position="91"/>
        <end position="349"/>
    </location>
</feature>
<evidence type="ECO:0000256" key="1">
    <source>
        <dbReference type="ARBA" id="ARBA00004196"/>
    </source>
</evidence>
<evidence type="ECO:0000256" key="4">
    <source>
        <dbReference type="ARBA" id="ARBA00022729"/>
    </source>
</evidence>
<dbReference type="Gene3D" id="3.40.50.1980">
    <property type="entry name" value="Nitrogenase molybdenum iron protein domain"/>
    <property type="match status" value="2"/>
</dbReference>
<comment type="subcellular location">
    <subcellularLocation>
        <location evidence="1">Cell envelope</location>
    </subcellularLocation>
</comment>
<evidence type="ECO:0000313" key="9">
    <source>
        <dbReference type="EMBL" id="AZN43071.1"/>
    </source>
</evidence>
<evidence type="ECO:0000256" key="5">
    <source>
        <dbReference type="SAM" id="Coils"/>
    </source>
</evidence>
<dbReference type="GO" id="GO:1901678">
    <property type="term" value="P:iron coordination entity transport"/>
    <property type="evidence" value="ECO:0007669"/>
    <property type="project" value="UniProtKB-ARBA"/>
</dbReference>
<keyword evidence="3" id="KW-0813">Transport</keyword>
<feature type="signal peptide" evidence="7">
    <location>
        <begin position="1"/>
        <end position="31"/>
    </location>
</feature>
<feature type="compositionally biased region" description="Low complexity" evidence="6">
    <location>
        <begin position="34"/>
        <end position="73"/>
    </location>
</feature>
<evidence type="ECO:0000256" key="3">
    <source>
        <dbReference type="ARBA" id="ARBA00022448"/>
    </source>
</evidence>
<keyword evidence="5" id="KW-0175">Coiled coil</keyword>
<dbReference type="PANTHER" id="PTHR30532:SF29">
    <property type="entry name" value="FE(3+) DICITRATE-BINDING PERIPLASMIC PROTEIN"/>
    <property type="match status" value="1"/>
</dbReference>
<dbReference type="RefSeq" id="WP_126019301.1">
    <property type="nucleotide sequence ID" value="NZ_CP034437.1"/>
</dbReference>
<comment type="similarity">
    <text evidence="2">Belongs to the bacterial solute-binding protein 8 family.</text>
</comment>
<dbReference type="SUPFAM" id="SSF53807">
    <property type="entry name" value="Helical backbone' metal receptor"/>
    <property type="match status" value="1"/>
</dbReference>
<sequence length="349" mass="37916">MFKKKKLHLAIMLSVLSLTLFGCGSTNNNNAANTAADTAPDNSSSTSNASSSANNSAANEAANSAANSADQASPRTVDDDAGHKVSIPANPQRVLAPYLEDALLSLGVTPVAQWSAGELLLKYLQPQLKDVPKLDFINLPPEQIASFTPDLFILPFAVRAENGAYDQFAKVSPTYVFQDATKDWRKTLLTLGDLLNKTDQANEALKNYDAKMADIKQSLQDKLARKSAAIMLISDKSFSLMQDQTYSGNVLYGTLGFQAPAEAKGNDWKELSLEVLPDLKADYIFLMQVDGADPLQNKDFASIYSTSVWKNLQAVKDGHVFAVDRDYWINTGLIANEKVAESVQKLVAN</sequence>
<dbReference type="KEGG" id="palb:EJC50_27755"/>
<accession>A0A3Q8X982</accession>
<proteinExistence type="inferred from homology"/>
<dbReference type="InterPro" id="IPR051313">
    <property type="entry name" value="Bact_iron-sidero_bind"/>
</dbReference>
<keyword evidence="4 7" id="KW-0732">Signal</keyword>
<evidence type="ECO:0000256" key="7">
    <source>
        <dbReference type="SAM" id="SignalP"/>
    </source>
</evidence>
<evidence type="ECO:0000256" key="6">
    <source>
        <dbReference type="SAM" id="MobiDB-lite"/>
    </source>
</evidence>
<reference evidence="10" key="1">
    <citation type="submission" date="2018-12" db="EMBL/GenBank/DDBJ databases">
        <title>Genome sequence of Peanibacillus sp.</title>
        <authorList>
            <person name="Subramani G."/>
            <person name="Srinivasan S."/>
            <person name="Kim M.K."/>
        </authorList>
    </citation>
    <scope>NUCLEOTIDE SEQUENCE [LARGE SCALE GENOMIC DNA]</scope>
    <source>
        <strain evidence="10">18JY67-1</strain>
    </source>
</reference>
<dbReference type="AlphaFoldDB" id="A0A3Q8X982"/>
<feature type="chain" id="PRO_5018679440" evidence="7">
    <location>
        <begin position="32"/>
        <end position="349"/>
    </location>
</feature>
<evidence type="ECO:0000259" key="8">
    <source>
        <dbReference type="PROSITE" id="PS50983"/>
    </source>
</evidence>
<dbReference type="Pfam" id="PF01497">
    <property type="entry name" value="Peripla_BP_2"/>
    <property type="match status" value="1"/>
</dbReference>
<protein>
    <submittedName>
        <fullName evidence="9">ABC transporter substrate-binding protein</fullName>
    </submittedName>
</protein>
<organism evidence="9 10">
    <name type="scientific">Paenibacillus albus</name>
    <dbReference type="NCBI Taxonomy" id="2495582"/>
    <lineage>
        <taxon>Bacteria</taxon>
        <taxon>Bacillati</taxon>
        <taxon>Bacillota</taxon>
        <taxon>Bacilli</taxon>
        <taxon>Bacillales</taxon>
        <taxon>Paenibacillaceae</taxon>
        <taxon>Paenibacillus</taxon>
    </lineage>
</organism>
<evidence type="ECO:0000313" key="10">
    <source>
        <dbReference type="Proteomes" id="UP000272528"/>
    </source>
</evidence>
<dbReference type="GO" id="GO:0030288">
    <property type="term" value="C:outer membrane-bounded periplasmic space"/>
    <property type="evidence" value="ECO:0007669"/>
    <property type="project" value="TreeGrafter"/>
</dbReference>
<dbReference type="PROSITE" id="PS50983">
    <property type="entry name" value="FE_B12_PBP"/>
    <property type="match status" value="1"/>
</dbReference>
<feature type="region of interest" description="Disordered" evidence="6">
    <location>
        <begin position="34"/>
        <end position="85"/>
    </location>
</feature>
<dbReference type="PROSITE" id="PS51257">
    <property type="entry name" value="PROKAR_LIPOPROTEIN"/>
    <property type="match status" value="1"/>
</dbReference>
<dbReference type="PANTHER" id="PTHR30532">
    <property type="entry name" value="IRON III DICITRATE-BINDING PERIPLASMIC PROTEIN"/>
    <property type="match status" value="1"/>
</dbReference>
<evidence type="ECO:0000256" key="2">
    <source>
        <dbReference type="ARBA" id="ARBA00008814"/>
    </source>
</evidence>
<dbReference type="EMBL" id="CP034437">
    <property type="protein sequence ID" value="AZN43071.1"/>
    <property type="molecule type" value="Genomic_DNA"/>
</dbReference>
<dbReference type="OrthoDB" id="2417096at2"/>
<dbReference type="Proteomes" id="UP000272528">
    <property type="component" value="Chromosome"/>
</dbReference>
<feature type="coiled-coil region" evidence="5">
    <location>
        <begin position="191"/>
        <end position="225"/>
    </location>
</feature>